<proteinExistence type="predicted"/>
<gene>
    <name evidence="1" type="ORF">BV22DRAFT_1120862</name>
</gene>
<organism evidence="1 2">
    <name type="scientific">Leucogyrophana mollusca</name>
    <dbReference type="NCBI Taxonomy" id="85980"/>
    <lineage>
        <taxon>Eukaryota</taxon>
        <taxon>Fungi</taxon>
        <taxon>Dikarya</taxon>
        <taxon>Basidiomycota</taxon>
        <taxon>Agaricomycotina</taxon>
        <taxon>Agaricomycetes</taxon>
        <taxon>Agaricomycetidae</taxon>
        <taxon>Boletales</taxon>
        <taxon>Boletales incertae sedis</taxon>
        <taxon>Leucogyrophana</taxon>
    </lineage>
</organism>
<dbReference type="EMBL" id="MU266453">
    <property type="protein sequence ID" value="KAH7923425.1"/>
    <property type="molecule type" value="Genomic_DNA"/>
</dbReference>
<accession>A0ACB8BCH4</accession>
<evidence type="ECO:0000313" key="1">
    <source>
        <dbReference type="EMBL" id="KAH7923425.1"/>
    </source>
</evidence>
<dbReference type="Proteomes" id="UP000790709">
    <property type="component" value="Unassembled WGS sequence"/>
</dbReference>
<reference evidence="1" key="1">
    <citation type="journal article" date="2021" name="New Phytol.">
        <title>Evolutionary innovations through gain and loss of genes in the ectomycorrhizal Boletales.</title>
        <authorList>
            <person name="Wu G."/>
            <person name="Miyauchi S."/>
            <person name="Morin E."/>
            <person name="Kuo A."/>
            <person name="Drula E."/>
            <person name="Varga T."/>
            <person name="Kohler A."/>
            <person name="Feng B."/>
            <person name="Cao Y."/>
            <person name="Lipzen A."/>
            <person name="Daum C."/>
            <person name="Hundley H."/>
            <person name="Pangilinan J."/>
            <person name="Johnson J."/>
            <person name="Barry K."/>
            <person name="LaButti K."/>
            <person name="Ng V."/>
            <person name="Ahrendt S."/>
            <person name="Min B."/>
            <person name="Choi I.G."/>
            <person name="Park H."/>
            <person name="Plett J.M."/>
            <person name="Magnuson J."/>
            <person name="Spatafora J.W."/>
            <person name="Nagy L.G."/>
            <person name="Henrissat B."/>
            <person name="Grigoriev I.V."/>
            <person name="Yang Z.L."/>
            <person name="Xu J."/>
            <person name="Martin F.M."/>
        </authorList>
    </citation>
    <scope>NUCLEOTIDE SEQUENCE</scope>
    <source>
        <strain evidence="1">KUC20120723A-06</strain>
    </source>
</reference>
<name>A0ACB8BCH4_9AGAM</name>
<comment type="caution">
    <text evidence="1">The sequence shown here is derived from an EMBL/GenBank/DDBJ whole genome shotgun (WGS) entry which is preliminary data.</text>
</comment>
<evidence type="ECO:0000313" key="2">
    <source>
        <dbReference type="Proteomes" id="UP000790709"/>
    </source>
</evidence>
<keyword evidence="2" id="KW-1185">Reference proteome</keyword>
<sequence length="483" mass="51956">MSYHSESEPLCDEETVLLPSTPKHAKRPTPLPKAQISILMMVQFIEPVSSQCIYPFINQLVRELDITGGDERKVGYYAGLIETLFFATQALTILQWSRASDHVGRKPVLLIGVFGLGLSMLCFGLSRTFWGLVLSRCITGALGGNVGVMKSMMGELTDSTNRAQGFGLIILAWSTGVTLGPTMGGVLARPQDNFPHIFRGVFWAEYPYFLPCAMAASLSALTFICILVFLKETIHAEPPRTRLRGGGADASNHGDGPSGPALSSSEEPAPLRSLLVPSILVPVANYGVLATLEIAMMALLPLFYSTPLKFGGLELPPSTIGLTMGFFGMTNGLAQALFFAPLVNRCGPKAMFCAGVASFVPIFAFFPGISIAAQWWGVTRLLWIPLLSQLVLAVFQEMSFACILMFITSSAPNRRSLGATNGLAQTTASIARTIGPALSTSMFAYSVQHNLLGGYAVYVVMMILASLARLFASRLEEDAISSD</sequence>
<protein>
    <submittedName>
        <fullName evidence="1">MFS general substrate transporter</fullName>
    </submittedName>
</protein>